<evidence type="ECO:0000256" key="3">
    <source>
        <dbReference type="ARBA" id="ARBA00022553"/>
    </source>
</evidence>
<dbReference type="SMART" id="SM00086">
    <property type="entry name" value="PAC"/>
    <property type="match status" value="1"/>
</dbReference>
<dbReference type="PROSITE" id="PS50109">
    <property type="entry name" value="HIS_KIN"/>
    <property type="match status" value="1"/>
</dbReference>
<dbReference type="RefSeq" id="WP_378167590.1">
    <property type="nucleotide sequence ID" value="NZ_JBHSBU010000001.1"/>
</dbReference>
<dbReference type="SMART" id="SM00388">
    <property type="entry name" value="HisKA"/>
    <property type="match status" value="1"/>
</dbReference>
<dbReference type="InterPro" id="IPR035965">
    <property type="entry name" value="PAS-like_dom_sf"/>
</dbReference>
<keyword evidence="3" id="KW-0597">Phosphoprotein</keyword>
<proteinExistence type="predicted"/>
<dbReference type="InterPro" id="IPR001610">
    <property type="entry name" value="PAC"/>
</dbReference>
<evidence type="ECO:0000256" key="4">
    <source>
        <dbReference type="ARBA" id="ARBA00022679"/>
    </source>
</evidence>
<dbReference type="SMART" id="SM00065">
    <property type="entry name" value="GAF"/>
    <property type="match status" value="1"/>
</dbReference>
<dbReference type="PRINTS" id="PR00344">
    <property type="entry name" value="BCTRLSENSOR"/>
</dbReference>
<evidence type="ECO:0000256" key="1">
    <source>
        <dbReference type="ARBA" id="ARBA00000085"/>
    </source>
</evidence>
<protein>
    <recommendedName>
        <fullName evidence="2">histidine kinase</fullName>
        <ecNumber evidence="2">2.7.13.3</ecNumber>
    </recommendedName>
</protein>
<dbReference type="InterPro" id="IPR036097">
    <property type="entry name" value="HisK_dim/P_sf"/>
</dbReference>
<comment type="catalytic activity">
    <reaction evidence="1">
        <text>ATP + protein L-histidine = ADP + protein N-phospho-L-histidine.</text>
        <dbReference type="EC" id="2.7.13.3"/>
    </reaction>
</comment>
<sequence length="563" mass="62512">MSSVPVPADRPPMESAEDLDDPRELVHALWQAAYSAGIGVFVYEPSTSRILWNDAMFEVYGVDRASFDHNVSTWLGYVHPEDMARVEADVRAALRGERPYDTVFRIRQPDGDWRYVKGTAWVERDANGRPIRMAGVNLDVTDRYRFHSLVEAIQSGTSTEVGTSFFQSLVATLTKTLRVRYAFVTEVYPSEAPTHARVVAASHDGELCHVDDYALAGTPCGEVLFDQVCLFARDVQKLFPEDQALVELKAESYLGVRLRRSDGTVIGMVVVIDDKPMHDSELTSKLMLIFAGRAGAELQRLQHEDEVSRLNQELEARVTVRTGEVKRAMRELEAFTYSVSHDLSAPLRAIQGFGTILSDDYAAGLDEAGRHYLERLLGAADRMGRLLDDLVSLSKISLRALNVGKVDLSKLAQDILADLQMQSPRPNMVVSLAPQLVLHADAGLMRLLLDCLLRNAWHFTAKVELPRIELSERFNNGRREIFVRDNGVGFDVEGARNLFAPFQTFHGEGSLTGSGTGLAIAQRVVHRHHGGIDAESQPGAGATFYFWLPGPAEMMSLIESERG</sequence>
<accession>A0ABV8MTC9</accession>
<keyword evidence="6" id="KW-0472">Membrane</keyword>
<dbReference type="InterPro" id="IPR029016">
    <property type="entry name" value="GAF-like_dom_sf"/>
</dbReference>
<dbReference type="Pfam" id="PF02518">
    <property type="entry name" value="HATPase_c"/>
    <property type="match status" value="1"/>
</dbReference>
<dbReference type="InterPro" id="IPR003594">
    <property type="entry name" value="HATPase_dom"/>
</dbReference>
<dbReference type="EC" id="2.7.13.3" evidence="2"/>
<evidence type="ECO:0000313" key="10">
    <source>
        <dbReference type="EMBL" id="MFC4161537.1"/>
    </source>
</evidence>
<dbReference type="SMART" id="SM00387">
    <property type="entry name" value="HATPase_c"/>
    <property type="match status" value="1"/>
</dbReference>
<dbReference type="NCBIfam" id="TIGR00229">
    <property type="entry name" value="sensory_box"/>
    <property type="match status" value="1"/>
</dbReference>
<dbReference type="Pfam" id="PF00512">
    <property type="entry name" value="HisKA"/>
    <property type="match status" value="1"/>
</dbReference>
<dbReference type="Gene3D" id="2.10.70.100">
    <property type="match status" value="1"/>
</dbReference>
<evidence type="ECO:0000256" key="2">
    <source>
        <dbReference type="ARBA" id="ARBA00012438"/>
    </source>
</evidence>
<reference evidence="11" key="1">
    <citation type="journal article" date="2019" name="Int. J. Syst. Evol. Microbiol.">
        <title>The Global Catalogue of Microorganisms (GCM) 10K type strain sequencing project: providing services to taxonomists for standard genome sequencing and annotation.</title>
        <authorList>
            <consortium name="The Broad Institute Genomics Platform"/>
            <consortium name="The Broad Institute Genome Sequencing Center for Infectious Disease"/>
            <person name="Wu L."/>
            <person name="Ma J."/>
        </authorList>
    </citation>
    <scope>NUCLEOTIDE SEQUENCE [LARGE SCALE GENOMIC DNA]</scope>
    <source>
        <strain evidence="11">LMG 29894</strain>
    </source>
</reference>
<dbReference type="Pfam" id="PF01590">
    <property type="entry name" value="GAF"/>
    <property type="match status" value="1"/>
</dbReference>
<dbReference type="InterPro" id="IPR050351">
    <property type="entry name" value="BphY/WalK/GraS-like"/>
</dbReference>
<keyword evidence="4" id="KW-0808">Transferase</keyword>
<dbReference type="InterPro" id="IPR013655">
    <property type="entry name" value="PAS_fold_3"/>
</dbReference>
<dbReference type="PANTHER" id="PTHR42878">
    <property type="entry name" value="TWO-COMPONENT HISTIDINE KINASE"/>
    <property type="match status" value="1"/>
</dbReference>
<dbReference type="InterPro" id="IPR005467">
    <property type="entry name" value="His_kinase_dom"/>
</dbReference>
<organism evidence="10 11">
    <name type="scientific">Chitinimonas lacunae</name>
    <dbReference type="NCBI Taxonomy" id="1963018"/>
    <lineage>
        <taxon>Bacteria</taxon>
        <taxon>Pseudomonadati</taxon>
        <taxon>Pseudomonadota</taxon>
        <taxon>Betaproteobacteria</taxon>
        <taxon>Neisseriales</taxon>
        <taxon>Chitinibacteraceae</taxon>
        <taxon>Chitinimonas</taxon>
    </lineage>
</organism>
<dbReference type="CDD" id="cd00130">
    <property type="entry name" value="PAS"/>
    <property type="match status" value="1"/>
</dbReference>
<dbReference type="Pfam" id="PF08447">
    <property type="entry name" value="PAS_3"/>
    <property type="match status" value="1"/>
</dbReference>
<dbReference type="SUPFAM" id="SSF47384">
    <property type="entry name" value="Homodimeric domain of signal transducing histidine kinase"/>
    <property type="match status" value="1"/>
</dbReference>
<feature type="domain" description="PAS" evidence="8">
    <location>
        <begin position="40"/>
        <end position="97"/>
    </location>
</feature>
<dbReference type="InterPro" id="IPR003018">
    <property type="entry name" value="GAF"/>
</dbReference>
<name>A0ABV8MTC9_9NEIS</name>
<dbReference type="Gene3D" id="1.10.287.130">
    <property type="match status" value="1"/>
</dbReference>
<dbReference type="Gene3D" id="3.30.450.40">
    <property type="match status" value="1"/>
</dbReference>
<dbReference type="Gene3D" id="3.30.450.20">
    <property type="entry name" value="PAS domain"/>
    <property type="match status" value="1"/>
</dbReference>
<dbReference type="InterPro" id="IPR003661">
    <property type="entry name" value="HisK_dim/P_dom"/>
</dbReference>
<evidence type="ECO:0000259" key="8">
    <source>
        <dbReference type="PROSITE" id="PS50112"/>
    </source>
</evidence>
<dbReference type="InterPro" id="IPR000014">
    <property type="entry name" value="PAS"/>
</dbReference>
<keyword evidence="5" id="KW-0418">Kinase</keyword>
<evidence type="ECO:0000256" key="5">
    <source>
        <dbReference type="ARBA" id="ARBA00022777"/>
    </source>
</evidence>
<comment type="caution">
    <text evidence="10">The sequence shown here is derived from an EMBL/GenBank/DDBJ whole genome shotgun (WGS) entry which is preliminary data.</text>
</comment>
<dbReference type="SUPFAM" id="SSF55781">
    <property type="entry name" value="GAF domain-like"/>
    <property type="match status" value="1"/>
</dbReference>
<dbReference type="Gene3D" id="3.30.565.10">
    <property type="entry name" value="Histidine kinase-like ATPase, C-terminal domain"/>
    <property type="match status" value="1"/>
</dbReference>
<evidence type="ECO:0000259" key="7">
    <source>
        <dbReference type="PROSITE" id="PS50109"/>
    </source>
</evidence>
<gene>
    <name evidence="10" type="ORF">ACFOW7_19550</name>
</gene>
<dbReference type="PROSITE" id="PS50113">
    <property type="entry name" value="PAC"/>
    <property type="match status" value="1"/>
</dbReference>
<dbReference type="PROSITE" id="PS50112">
    <property type="entry name" value="PAS"/>
    <property type="match status" value="1"/>
</dbReference>
<evidence type="ECO:0000256" key="6">
    <source>
        <dbReference type="ARBA" id="ARBA00023136"/>
    </source>
</evidence>
<dbReference type="PANTHER" id="PTHR42878:SF15">
    <property type="entry name" value="BACTERIOPHYTOCHROME"/>
    <property type="match status" value="1"/>
</dbReference>
<evidence type="ECO:0000259" key="9">
    <source>
        <dbReference type="PROSITE" id="PS50113"/>
    </source>
</evidence>
<keyword evidence="11" id="KW-1185">Reference proteome</keyword>
<dbReference type="InterPro" id="IPR004358">
    <property type="entry name" value="Sig_transdc_His_kin-like_C"/>
</dbReference>
<feature type="domain" description="Histidine kinase" evidence="7">
    <location>
        <begin position="338"/>
        <end position="552"/>
    </location>
</feature>
<dbReference type="CDD" id="cd00082">
    <property type="entry name" value="HisKA"/>
    <property type="match status" value="1"/>
</dbReference>
<dbReference type="Proteomes" id="UP001595791">
    <property type="component" value="Unassembled WGS sequence"/>
</dbReference>
<dbReference type="SUPFAM" id="SSF55785">
    <property type="entry name" value="PYP-like sensor domain (PAS domain)"/>
    <property type="match status" value="1"/>
</dbReference>
<evidence type="ECO:0000313" key="11">
    <source>
        <dbReference type="Proteomes" id="UP001595791"/>
    </source>
</evidence>
<dbReference type="InterPro" id="IPR000700">
    <property type="entry name" value="PAS-assoc_C"/>
</dbReference>
<dbReference type="InterPro" id="IPR036890">
    <property type="entry name" value="HATPase_C_sf"/>
</dbReference>
<dbReference type="EMBL" id="JBHSBU010000001">
    <property type="protein sequence ID" value="MFC4161537.1"/>
    <property type="molecule type" value="Genomic_DNA"/>
</dbReference>
<feature type="domain" description="PAC" evidence="9">
    <location>
        <begin position="100"/>
        <end position="152"/>
    </location>
</feature>
<dbReference type="SUPFAM" id="SSF55874">
    <property type="entry name" value="ATPase domain of HSP90 chaperone/DNA topoisomerase II/histidine kinase"/>
    <property type="match status" value="1"/>
</dbReference>